<gene>
    <name evidence="9" type="ORF">V1264_004885</name>
</gene>
<dbReference type="PANTHER" id="PTHR16172:SF41">
    <property type="entry name" value="MAJOR FACILITATOR SUPERFAMILY DOMAIN-CONTAINING PROTEIN 6-LIKE"/>
    <property type="match status" value="1"/>
</dbReference>
<keyword evidence="3 7" id="KW-0812">Transmembrane</keyword>
<keyword evidence="5 7" id="KW-0472">Membrane</keyword>
<evidence type="ECO:0000256" key="2">
    <source>
        <dbReference type="ARBA" id="ARBA00005241"/>
    </source>
</evidence>
<evidence type="ECO:0000256" key="3">
    <source>
        <dbReference type="ARBA" id="ARBA00022692"/>
    </source>
</evidence>
<dbReference type="InterPro" id="IPR036259">
    <property type="entry name" value="MFS_trans_sf"/>
</dbReference>
<evidence type="ECO:0000256" key="1">
    <source>
        <dbReference type="ARBA" id="ARBA00004141"/>
    </source>
</evidence>
<proteinExistence type="inferred from homology"/>
<dbReference type="InterPro" id="IPR024989">
    <property type="entry name" value="MFS_assoc_dom"/>
</dbReference>
<dbReference type="SUPFAM" id="SSF103473">
    <property type="entry name" value="MFS general substrate transporter"/>
    <property type="match status" value="1"/>
</dbReference>
<dbReference type="AlphaFoldDB" id="A0AAN9B5R1"/>
<accession>A0AAN9B5R1</accession>
<feature type="transmembrane region" description="Helical" evidence="7">
    <location>
        <begin position="415"/>
        <end position="436"/>
    </location>
</feature>
<dbReference type="EMBL" id="JBAMIC010000013">
    <property type="protein sequence ID" value="KAK7097990.1"/>
    <property type="molecule type" value="Genomic_DNA"/>
</dbReference>
<evidence type="ECO:0000313" key="10">
    <source>
        <dbReference type="Proteomes" id="UP001374579"/>
    </source>
</evidence>
<evidence type="ECO:0000256" key="6">
    <source>
        <dbReference type="SAM" id="MobiDB-lite"/>
    </source>
</evidence>
<feature type="transmembrane region" description="Helical" evidence="7">
    <location>
        <begin position="43"/>
        <end position="63"/>
    </location>
</feature>
<feature type="region of interest" description="Disordered" evidence="6">
    <location>
        <begin position="1"/>
        <end position="24"/>
    </location>
</feature>
<dbReference type="PANTHER" id="PTHR16172">
    <property type="entry name" value="MAJOR FACILITATOR SUPERFAMILY DOMAIN-CONTAINING PROTEIN 6-LIKE"/>
    <property type="match status" value="1"/>
</dbReference>
<feature type="transmembrane region" description="Helical" evidence="7">
    <location>
        <begin position="493"/>
        <end position="512"/>
    </location>
</feature>
<feature type="transmembrane region" description="Helical" evidence="7">
    <location>
        <begin position="524"/>
        <end position="542"/>
    </location>
</feature>
<comment type="similarity">
    <text evidence="2">Belongs to the major facilitator superfamily. MFSD6 family.</text>
</comment>
<feature type="transmembrane region" description="Helical" evidence="7">
    <location>
        <begin position="456"/>
        <end position="481"/>
    </location>
</feature>
<feature type="transmembrane region" description="Helical" evidence="7">
    <location>
        <begin position="390"/>
        <end position="409"/>
    </location>
</feature>
<dbReference type="GO" id="GO:0016020">
    <property type="term" value="C:membrane"/>
    <property type="evidence" value="ECO:0007669"/>
    <property type="project" value="UniProtKB-SubCell"/>
</dbReference>
<feature type="transmembrane region" description="Helical" evidence="7">
    <location>
        <begin position="585"/>
        <end position="606"/>
    </location>
</feature>
<organism evidence="9 10">
    <name type="scientific">Littorina saxatilis</name>
    <dbReference type="NCBI Taxonomy" id="31220"/>
    <lineage>
        <taxon>Eukaryota</taxon>
        <taxon>Metazoa</taxon>
        <taxon>Spiralia</taxon>
        <taxon>Lophotrochozoa</taxon>
        <taxon>Mollusca</taxon>
        <taxon>Gastropoda</taxon>
        <taxon>Caenogastropoda</taxon>
        <taxon>Littorinimorpha</taxon>
        <taxon>Littorinoidea</taxon>
        <taxon>Littorinidae</taxon>
        <taxon>Littorina</taxon>
    </lineage>
</organism>
<feature type="transmembrane region" description="Helical" evidence="7">
    <location>
        <begin position="554"/>
        <end position="573"/>
    </location>
</feature>
<comment type="subcellular location">
    <subcellularLocation>
        <location evidence="1">Membrane</location>
        <topology evidence="1">Multi-pass membrane protein</topology>
    </subcellularLocation>
</comment>
<dbReference type="Pfam" id="PF12832">
    <property type="entry name" value="MFS_1_like"/>
    <property type="match status" value="1"/>
</dbReference>
<dbReference type="Gene3D" id="1.20.1250.20">
    <property type="entry name" value="MFS general substrate transporter like domains"/>
    <property type="match status" value="3"/>
</dbReference>
<feature type="transmembrane region" description="Helical" evidence="7">
    <location>
        <begin position="612"/>
        <end position="632"/>
    </location>
</feature>
<evidence type="ECO:0000256" key="7">
    <source>
        <dbReference type="SAM" id="Phobius"/>
    </source>
</evidence>
<feature type="domain" description="Major facilitator superfamily associated" evidence="8">
    <location>
        <begin position="40"/>
        <end position="616"/>
    </location>
</feature>
<feature type="transmembrane region" description="Helical" evidence="7">
    <location>
        <begin position="347"/>
        <end position="369"/>
    </location>
</feature>
<keyword evidence="4 7" id="KW-1133">Transmembrane helix</keyword>
<name>A0AAN9B5R1_9CAEN</name>
<dbReference type="Proteomes" id="UP001374579">
    <property type="component" value="Unassembled WGS sequence"/>
</dbReference>
<feature type="transmembrane region" description="Helical" evidence="7">
    <location>
        <begin position="103"/>
        <end position="122"/>
    </location>
</feature>
<evidence type="ECO:0000256" key="5">
    <source>
        <dbReference type="ARBA" id="ARBA00023136"/>
    </source>
</evidence>
<protein>
    <recommendedName>
        <fullName evidence="8">Major facilitator superfamily associated domain-containing protein</fullName>
    </recommendedName>
</protein>
<evidence type="ECO:0000256" key="4">
    <source>
        <dbReference type="ARBA" id="ARBA00022989"/>
    </source>
</evidence>
<reference evidence="9 10" key="1">
    <citation type="submission" date="2024-02" db="EMBL/GenBank/DDBJ databases">
        <title>Chromosome-scale genome assembly of the rough periwinkle Littorina saxatilis.</title>
        <authorList>
            <person name="De Jode A."/>
            <person name="Faria R."/>
            <person name="Formenti G."/>
            <person name="Sims Y."/>
            <person name="Smith T.P."/>
            <person name="Tracey A."/>
            <person name="Wood J.M.D."/>
            <person name="Zagrodzka Z.B."/>
            <person name="Johannesson K."/>
            <person name="Butlin R.K."/>
            <person name="Leder E.H."/>
        </authorList>
    </citation>
    <scope>NUCLEOTIDE SEQUENCE [LARGE SCALE GENOMIC DNA]</scope>
    <source>
        <strain evidence="9">Snail1</strain>
        <tissue evidence="9">Muscle</tissue>
    </source>
</reference>
<dbReference type="InterPro" id="IPR051717">
    <property type="entry name" value="MFS_MFSD6"/>
</dbReference>
<evidence type="ECO:0000259" key="8">
    <source>
        <dbReference type="Pfam" id="PF12832"/>
    </source>
</evidence>
<feature type="transmembrane region" description="Helical" evidence="7">
    <location>
        <begin position="75"/>
        <end position="96"/>
    </location>
</feature>
<sequence>MDTGTDASRRMNGSGQERKKRESSCCTTNGRFRINRKLLPIKAFYFMLNAASASLAPYILVYIKSQGLSSGETGILFGVMPFIAFLAQPVIGLIADRWRKHKVIMMVSSLIAGLFHLLMITVPARQRHDVIRSDVTVTCSSSSILLGLTYCEKGDSYHCGVGSYVENVESSGEANYSSLPVAEECDSKTDVKKRQILCLNNLLNLDQNRTNDTSTSVLGCTVLCPSPTHFTRVLGRTCFTQKTLNVFDHVCNVTSLQSFPNKFTIQSMNDSSMGNESRILDITNGNANADNVSTRQCVRKFGVLGLNVDGHSFDTISCQPEHQLRCRLECQLSPGDPCAGDVASFDLTFWLLFVFYFVAFIAVSPLIPMSDAVCYSVLKDEWRKYGQQRVWGTIGWLVVAVAFTVGVYFVDELDYAYTFYFFSGLMAVCAFIPYFIDLPVDIRCGNMLRNMGKVLVLPRVLALLVMALLFGMQCGALSFILWYLEDLGAPPTIFGPFNVMGVLTEVPAFYLVSRVIHRFGPVRCITFSMLLMSLRLLGYALLGDPWLVLLIEPLHGPVIGPMLAGCTTYITWVSPPGMSATSQGLLGGVLQSLGRSFGVILTGWLFDVVGARVTWAIYAGAGVVYALLYAFLNCCVFTEKVTPPVKDKEAESTENGDMFGLDTHLSLMMVPGEEKHADNVDTACGPKSAV</sequence>
<comment type="caution">
    <text evidence="9">The sequence shown here is derived from an EMBL/GenBank/DDBJ whole genome shotgun (WGS) entry which is preliminary data.</text>
</comment>
<evidence type="ECO:0000313" key="9">
    <source>
        <dbReference type="EMBL" id="KAK7097990.1"/>
    </source>
</evidence>
<keyword evidence="10" id="KW-1185">Reference proteome</keyword>